<reference evidence="3" key="1">
    <citation type="submission" date="2020-08" db="EMBL/GenBank/DDBJ databases">
        <title>Genome public.</title>
        <authorList>
            <person name="Liu C."/>
            <person name="Sun Q."/>
        </authorList>
    </citation>
    <scope>NUCLEOTIDE SEQUENCE</scope>
    <source>
        <strain evidence="3">BX7</strain>
    </source>
</reference>
<name>A0A926DCE4_9FIRM</name>
<dbReference type="Proteomes" id="UP000620366">
    <property type="component" value="Unassembled WGS sequence"/>
</dbReference>
<dbReference type="InterPro" id="IPR036582">
    <property type="entry name" value="Mao_N_sf"/>
</dbReference>
<feature type="domain" description="Copper amine oxidase-like N-terminal" evidence="2">
    <location>
        <begin position="44"/>
        <end position="129"/>
    </location>
</feature>
<dbReference type="Gene3D" id="3.30.457.10">
    <property type="entry name" value="Copper amine oxidase-like, N-terminal domain"/>
    <property type="match status" value="1"/>
</dbReference>
<gene>
    <name evidence="3" type="ORF">H8695_00985</name>
</gene>
<accession>A0A926DCE4</accession>
<dbReference type="RefSeq" id="WP_249298906.1">
    <property type="nucleotide sequence ID" value="NZ_JACRSP010000001.1"/>
</dbReference>
<protein>
    <submittedName>
        <fullName evidence="3">Copper amine oxidase N-terminal domain-containing protein</fullName>
    </submittedName>
</protein>
<organism evidence="3 4">
    <name type="scientific">Feifania hominis</name>
    <dbReference type="NCBI Taxonomy" id="2763660"/>
    <lineage>
        <taxon>Bacteria</taxon>
        <taxon>Bacillati</taxon>
        <taxon>Bacillota</taxon>
        <taxon>Clostridia</taxon>
        <taxon>Eubacteriales</taxon>
        <taxon>Feifaniaceae</taxon>
        <taxon>Feifania</taxon>
    </lineage>
</organism>
<evidence type="ECO:0000313" key="3">
    <source>
        <dbReference type="EMBL" id="MBC8535272.1"/>
    </source>
</evidence>
<evidence type="ECO:0000256" key="1">
    <source>
        <dbReference type="SAM" id="SignalP"/>
    </source>
</evidence>
<evidence type="ECO:0000259" key="2">
    <source>
        <dbReference type="Pfam" id="PF07833"/>
    </source>
</evidence>
<dbReference type="SUPFAM" id="SSF55383">
    <property type="entry name" value="Copper amine oxidase, domain N"/>
    <property type="match status" value="1"/>
</dbReference>
<comment type="caution">
    <text evidence="3">The sequence shown here is derived from an EMBL/GenBank/DDBJ whole genome shotgun (WGS) entry which is preliminary data.</text>
</comment>
<sequence>MKKTIALLLGAALLATAAVPALAGDALIAPLISQDTQKLDLTGREAYLENGRVMVPLRMVAEALGYTVTWDGEQSRVDLDNGVSHTYVTLGVDSYCKISSTAIGMSAPQSFGAAPVSIDGSSFVPIDLFALLGDTVVTSDGAATITSGERNVCFEIPNQSTQIPNPIEGFDTVEPAMAAAGLDIELPKLPQDYKMEAASVIGGTLFQVAYRSGDDAVTFRAALGDEDISGDYNVYSELKAVEVNGVKVELKGDGGVVNLAKWCEDGVSYSLSSEKGLSAQTVLEIIRDI</sequence>
<proteinExistence type="predicted"/>
<dbReference type="InterPro" id="IPR012854">
    <property type="entry name" value="Cu_amine_oxidase-like_N"/>
</dbReference>
<keyword evidence="1" id="KW-0732">Signal</keyword>
<feature type="signal peptide" evidence="1">
    <location>
        <begin position="1"/>
        <end position="23"/>
    </location>
</feature>
<dbReference type="AlphaFoldDB" id="A0A926DCE4"/>
<dbReference type="EMBL" id="JACRSP010000001">
    <property type="protein sequence ID" value="MBC8535272.1"/>
    <property type="molecule type" value="Genomic_DNA"/>
</dbReference>
<feature type="chain" id="PRO_5036743925" evidence="1">
    <location>
        <begin position="24"/>
        <end position="289"/>
    </location>
</feature>
<keyword evidence="4" id="KW-1185">Reference proteome</keyword>
<evidence type="ECO:0000313" key="4">
    <source>
        <dbReference type="Proteomes" id="UP000620366"/>
    </source>
</evidence>
<dbReference type="Pfam" id="PF07833">
    <property type="entry name" value="Cu_amine_oxidN1"/>
    <property type="match status" value="1"/>
</dbReference>